<dbReference type="AlphaFoldDB" id="A0A3A4R513"/>
<accession>A0A3A4R513</accession>
<evidence type="ECO:0000313" key="1">
    <source>
        <dbReference type="EMBL" id="RJP57907.1"/>
    </source>
</evidence>
<reference evidence="1 2" key="1">
    <citation type="journal article" date="2017" name="ISME J.">
        <title>Energy and carbon metabolisms in a deep terrestrial subsurface fluid microbial community.</title>
        <authorList>
            <person name="Momper L."/>
            <person name="Jungbluth S.P."/>
            <person name="Lee M.D."/>
            <person name="Amend J.P."/>
        </authorList>
    </citation>
    <scope>NUCLEOTIDE SEQUENCE [LARGE SCALE GENOMIC DNA]</scope>
    <source>
        <strain evidence="1">SURF_26</strain>
    </source>
</reference>
<gene>
    <name evidence="1" type="ORF">C4541_09205</name>
</gene>
<protein>
    <recommendedName>
        <fullName evidence="3">LamG domain-containing protein</fullName>
    </recommendedName>
</protein>
<dbReference type="Pfam" id="PF13385">
    <property type="entry name" value="Laminin_G_3"/>
    <property type="match status" value="1"/>
</dbReference>
<dbReference type="SUPFAM" id="SSF49899">
    <property type="entry name" value="Concanavalin A-like lectins/glucanases"/>
    <property type="match status" value="1"/>
</dbReference>
<evidence type="ECO:0000313" key="2">
    <source>
        <dbReference type="Proteomes" id="UP000266426"/>
    </source>
</evidence>
<evidence type="ECO:0008006" key="3">
    <source>
        <dbReference type="Google" id="ProtNLM"/>
    </source>
</evidence>
<organism evidence="1 2">
    <name type="scientific">Candidatus Auribacter fodinae</name>
    <dbReference type="NCBI Taxonomy" id="2093366"/>
    <lineage>
        <taxon>Bacteria</taxon>
        <taxon>Pseudomonadati</taxon>
        <taxon>Candidatus Auribacterota</taxon>
        <taxon>Candidatus Auribacteria</taxon>
        <taxon>Candidatus Auribacterales</taxon>
        <taxon>Candidatus Auribacteraceae</taxon>
        <taxon>Candidatus Auribacter</taxon>
    </lineage>
</organism>
<proteinExistence type="predicted"/>
<name>A0A3A4R513_9BACT</name>
<dbReference type="InterPro" id="IPR013320">
    <property type="entry name" value="ConA-like_dom_sf"/>
</dbReference>
<comment type="caution">
    <text evidence="1">The sequence shown here is derived from an EMBL/GenBank/DDBJ whole genome shotgun (WGS) entry which is preliminary data.</text>
</comment>
<dbReference type="Gene3D" id="2.60.120.200">
    <property type="match status" value="1"/>
</dbReference>
<dbReference type="Proteomes" id="UP000266426">
    <property type="component" value="Unassembled WGS sequence"/>
</dbReference>
<dbReference type="EMBL" id="QZJZ01000073">
    <property type="protein sequence ID" value="RJP57907.1"/>
    <property type="molecule type" value="Genomic_DNA"/>
</dbReference>
<sequence>MMLNKFLVTILVIMVLFTEYNPDAHGWYTSSRLKHGEAEIRYDHASDSWYSSVPLYFGGDSVGISGDGSSDLTIDALGLNIVLNSDVIFEHASNRSVMDDILLLNMVFDRNAIILNFINDTGADAGYGCFNFSEYGAVSYGTFKGIRYLDINRDTTQYLYLPNTGTAGENTRFTGSFTIGAMVQFDATADSHLISKENINYAVPSLSKVSYSLYIGASSQIRFRVRDQQQTELTNSFIYVGMDTAPNIVSNNGAWYHIVGVFDETGLDNDGKVHIYLNGEPVDTIVQGNGDFHAVRDVSVNTMVGCTLNSDVPTGKSDCRMTHVFFTPAALDSRQIREHYRFLRQRMDL</sequence>